<comment type="similarity">
    <text evidence="1">Belongs to the ATP-dependent AMP-binding enzyme family.</text>
</comment>
<organism evidence="10 11">
    <name type="scientific">Fasciolopsis buskii</name>
    <dbReference type="NCBI Taxonomy" id="27845"/>
    <lineage>
        <taxon>Eukaryota</taxon>
        <taxon>Metazoa</taxon>
        <taxon>Spiralia</taxon>
        <taxon>Lophotrochozoa</taxon>
        <taxon>Platyhelminthes</taxon>
        <taxon>Trematoda</taxon>
        <taxon>Digenea</taxon>
        <taxon>Plagiorchiida</taxon>
        <taxon>Echinostomata</taxon>
        <taxon>Echinostomatoidea</taxon>
        <taxon>Fasciolidae</taxon>
        <taxon>Fasciolopsis</taxon>
    </lineage>
</organism>
<gene>
    <name evidence="10" type="ORF">FBUS_11154</name>
</gene>
<dbReference type="PROSITE" id="PS00455">
    <property type="entry name" value="AMP_BINDING"/>
    <property type="match status" value="1"/>
</dbReference>
<evidence type="ECO:0000256" key="7">
    <source>
        <dbReference type="ARBA" id="ARBA00036813"/>
    </source>
</evidence>
<dbReference type="SUPFAM" id="SSF56801">
    <property type="entry name" value="Acetyl-CoA synthetase-like"/>
    <property type="match status" value="1"/>
</dbReference>
<dbReference type="InterPro" id="IPR000873">
    <property type="entry name" value="AMP-dep_synth/lig_dom"/>
</dbReference>
<dbReference type="EMBL" id="LUCM01002717">
    <property type="protein sequence ID" value="KAA0196935.1"/>
    <property type="molecule type" value="Genomic_DNA"/>
</dbReference>
<dbReference type="OrthoDB" id="1700726at2759"/>
<feature type="region of interest" description="Disordered" evidence="8">
    <location>
        <begin position="176"/>
        <end position="216"/>
    </location>
</feature>
<keyword evidence="3" id="KW-0547">Nucleotide-binding</keyword>
<dbReference type="Gene3D" id="3.40.50.12780">
    <property type="entry name" value="N-terminal domain of ligase-like"/>
    <property type="match status" value="1"/>
</dbReference>
<evidence type="ECO:0000259" key="9">
    <source>
        <dbReference type="Pfam" id="PF00501"/>
    </source>
</evidence>
<evidence type="ECO:0000256" key="1">
    <source>
        <dbReference type="ARBA" id="ARBA00006432"/>
    </source>
</evidence>
<dbReference type="GO" id="GO:0030182">
    <property type="term" value="P:neuron differentiation"/>
    <property type="evidence" value="ECO:0007669"/>
    <property type="project" value="TreeGrafter"/>
</dbReference>
<dbReference type="EC" id="6.2.1.3" evidence="6"/>
<evidence type="ECO:0000256" key="3">
    <source>
        <dbReference type="ARBA" id="ARBA00022741"/>
    </source>
</evidence>
<feature type="domain" description="AMP-dependent synthetase/ligase" evidence="9">
    <location>
        <begin position="7"/>
        <end position="343"/>
    </location>
</feature>
<name>A0A8E0S4P8_9TREM</name>
<feature type="compositionally biased region" description="Basic and acidic residues" evidence="8">
    <location>
        <begin position="187"/>
        <end position="196"/>
    </location>
</feature>
<accession>A0A8E0S4P8</accession>
<dbReference type="Proteomes" id="UP000728185">
    <property type="component" value="Unassembled WGS sequence"/>
</dbReference>
<keyword evidence="2 10" id="KW-0436">Ligase</keyword>
<dbReference type="InterPro" id="IPR042099">
    <property type="entry name" value="ANL_N_sf"/>
</dbReference>
<dbReference type="PANTHER" id="PTHR43272:SF83">
    <property type="entry name" value="ACYL-COA SYNTHETASE LONG-CHAIN, ISOFORM J"/>
    <property type="match status" value="1"/>
</dbReference>
<dbReference type="GO" id="GO:0005811">
    <property type="term" value="C:lipid droplet"/>
    <property type="evidence" value="ECO:0007669"/>
    <property type="project" value="TreeGrafter"/>
</dbReference>
<keyword evidence="5" id="KW-0067">ATP-binding</keyword>
<evidence type="ECO:0000256" key="5">
    <source>
        <dbReference type="ARBA" id="ARBA00022840"/>
    </source>
</evidence>
<dbReference type="AlphaFoldDB" id="A0A8E0S4P8"/>
<proteinExistence type="inferred from homology"/>
<comment type="caution">
    <text evidence="10">The sequence shown here is derived from an EMBL/GenBank/DDBJ whole genome shotgun (WGS) entry which is preliminary data.</text>
</comment>
<comment type="catalytic activity">
    <reaction evidence="7">
        <text>a long-chain fatty acid + ATP + CoA = a long-chain fatty acyl-CoA + AMP + diphosphate</text>
        <dbReference type="Rhea" id="RHEA:15421"/>
        <dbReference type="ChEBI" id="CHEBI:30616"/>
        <dbReference type="ChEBI" id="CHEBI:33019"/>
        <dbReference type="ChEBI" id="CHEBI:57287"/>
        <dbReference type="ChEBI" id="CHEBI:57560"/>
        <dbReference type="ChEBI" id="CHEBI:83139"/>
        <dbReference type="ChEBI" id="CHEBI:456215"/>
        <dbReference type="EC" id="6.2.1.3"/>
    </reaction>
</comment>
<evidence type="ECO:0000256" key="6">
    <source>
        <dbReference type="ARBA" id="ARBA00026121"/>
    </source>
</evidence>
<evidence type="ECO:0000313" key="11">
    <source>
        <dbReference type="Proteomes" id="UP000728185"/>
    </source>
</evidence>
<evidence type="ECO:0000313" key="10">
    <source>
        <dbReference type="EMBL" id="KAA0196935.1"/>
    </source>
</evidence>
<dbReference type="GO" id="GO:0035336">
    <property type="term" value="P:long-chain fatty-acyl-CoA metabolic process"/>
    <property type="evidence" value="ECO:0007669"/>
    <property type="project" value="TreeGrafter"/>
</dbReference>
<reference evidence="10" key="1">
    <citation type="submission" date="2019-05" db="EMBL/GenBank/DDBJ databases">
        <title>Annotation for the trematode Fasciolopsis buski.</title>
        <authorList>
            <person name="Choi Y.-J."/>
        </authorList>
    </citation>
    <scope>NUCLEOTIDE SEQUENCE</scope>
    <source>
        <strain evidence="10">HT</strain>
        <tissue evidence="10">Whole worm</tissue>
    </source>
</reference>
<sequence>MVELTLGEYSWETFREAERRVSHLAAGLYSMLGPIRNKINPIAIFSETRAEWLYAAQAAFRLNRPVVTLYATLGDDALVHGFNEAEVNVIFTSDELLFKVVKIVHRCPSVNRIIYFTNGVFNRKLYNEVDNLAVPTGSATASITESLKNAPPNVQIQDVIEVERLGAEFMLTSVEKNKKSKTMSSSSREDGRKKSANDGANGTVGPNEGTWMPPVSERPKVSDLAVIMYTSGSTGQPKGVKLTHASLTSGVAGHLKRSPVMHNEYDIYIGYLPLAHVFELIAELCALTVGTRIGYSSPQTLMDNSSRIKRGTCKGDITILRPTIFCSVPTVLERISKAVWHQVNSSGEFSKAVSEMAPLFKPEA</sequence>
<protein>
    <recommendedName>
        <fullName evidence="6">long-chain-fatty-acid--CoA ligase</fullName>
        <ecNumber evidence="6">6.2.1.3</ecNumber>
    </recommendedName>
</protein>
<dbReference type="GO" id="GO:0005886">
    <property type="term" value="C:plasma membrane"/>
    <property type="evidence" value="ECO:0007669"/>
    <property type="project" value="TreeGrafter"/>
</dbReference>
<keyword evidence="4" id="KW-0443">Lipid metabolism</keyword>
<dbReference type="GO" id="GO:0005524">
    <property type="term" value="F:ATP binding"/>
    <property type="evidence" value="ECO:0007669"/>
    <property type="project" value="UniProtKB-KW"/>
</dbReference>
<evidence type="ECO:0000256" key="2">
    <source>
        <dbReference type="ARBA" id="ARBA00022598"/>
    </source>
</evidence>
<dbReference type="GO" id="GO:0004467">
    <property type="term" value="F:long-chain fatty acid-CoA ligase activity"/>
    <property type="evidence" value="ECO:0007669"/>
    <property type="project" value="UniProtKB-EC"/>
</dbReference>
<dbReference type="GO" id="GO:0005783">
    <property type="term" value="C:endoplasmic reticulum"/>
    <property type="evidence" value="ECO:0007669"/>
    <property type="project" value="TreeGrafter"/>
</dbReference>
<keyword evidence="11" id="KW-1185">Reference proteome</keyword>
<dbReference type="Pfam" id="PF00501">
    <property type="entry name" value="AMP-binding"/>
    <property type="match status" value="1"/>
</dbReference>
<dbReference type="PANTHER" id="PTHR43272">
    <property type="entry name" value="LONG-CHAIN-FATTY-ACID--COA LIGASE"/>
    <property type="match status" value="1"/>
</dbReference>
<evidence type="ECO:0000256" key="4">
    <source>
        <dbReference type="ARBA" id="ARBA00022832"/>
    </source>
</evidence>
<keyword evidence="4" id="KW-0276">Fatty acid metabolism</keyword>
<dbReference type="InterPro" id="IPR020845">
    <property type="entry name" value="AMP-binding_CS"/>
</dbReference>
<evidence type="ECO:0000256" key="8">
    <source>
        <dbReference type="SAM" id="MobiDB-lite"/>
    </source>
</evidence>